<reference evidence="4 5" key="1">
    <citation type="submission" date="2010-11" db="EMBL/GenBank/DDBJ databases">
        <title>Complete sequence of Halanaerobium sp. sapolanicus.</title>
        <authorList>
            <consortium name="US DOE Joint Genome Institute"/>
            <person name="Lucas S."/>
            <person name="Copeland A."/>
            <person name="Lapidus A."/>
            <person name="Cheng J.-F."/>
            <person name="Bruce D."/>
            <person name="Goodwin L."/>
            <person name="Pitluck S."/>
            <person name="Davenport K."/>
            <person name="Detter J.C."/>
            <person name="Han C."/>
            <person name="Tapia R."/>
            <person name="Land M."/>
            <person name="Hauser L."/>
            <person name="Jeffries C."/>
            <person name="Kyrpides N."/>
            <person name="Ivanova N."/>
            <person name="Mikhailova N."/>
            <person name="Begemann M.B."/>
            <person name="Mormile M.R."/>
            <person name="Wall J.D."/>
            <person name="Elias D.A."/>
            <person name="Woyke T."/>
        </authorList>
    </citation>
    <scope>NUCLEOTIDE SEQUENCE [LARGE SCALE GENOMIC DNA]</scope>
    <source>
        <strain evidence="5">sapolanicus</strain>
    </source>
</reference>
<dbReference type="OrthoDB" id="143422at2"/>
<name>E4RPA7_HALHG</name>
<evidence type="ECO:0000256" key="2">
    <source>
        <dbReference type="SAM" id="Coils"/>
    </source>
</evidence>
<dbReference type="InterPro" id="IPR025736">
    <property type="entry name" value="PucR_C-HTH_dom"/>
</dbReference>
<dbReference type="Pfam" id="PF13185">
    <property type="entry name" value="GAF_2"/>
    <property type="match status" value="1"/>
</dbReference>
<feature type="domain" description="GAF" evidence="3">
    <location>
        <begin position="26"/>
        <end position="185"/>
    </location>
</feature>
<accession>E4RPA7</accession>
<dbReference type="InterPro" id="IPR003018">
    <property type="entry name" value="GAF"/>
</dbReference>
<evidence type="ECO:0000256" key="1">
    <source>
        <dbReference type="ARBA" id="ARBA00006754"/>
    </source>
</evidence>
<protein>
    <submittedName>
        <fullName evidence="4">Transcriptional regulator, CdaR</fullName>
    </submittedName>
</protein>
<feature type="coiled-coil region" evidence="2">
    <location>
        <begin position="99"/>
        <end position="126"/>
    </location>
</feature>
<dbReference type="HOGENOM" id="CLU_450388_0_0_9"/>
<dbReference type="EMBL" id="CP002304">
    <property type="protein sequence ID" value="ADQ13792.1"/>
    <property type="molecule type" value="Genomic_DNA"/>
</dbReference>
<dbReference type="STRING" id="656519.Halsa_0316"/>
<evidence type="ECO:0000313" key="4">
    <source>
        <dbReference type="EMBL" id="ADQ13792.1"/>
    </source>
</evidence>
<dbReference type="Pfam" id="PF13556">
    <property type="entry name" value="HTH_30"/>
    <property type="match status" value="1"/>
</dbReference>
<dbReference type="RefSeq" id="WP_013404898.1">
    <property type="nucleotide sequence ID" value="NC_014654.1"/>
</dbReference>
<dbReference type="KEGG" id="has:Halsa_0316"/>
<dbReference type="Proteomes" id="UP000007434">
    <property type="component" value="Chromosome"/>
</dbReference>
<dbReference type="SMART" id="SM00065">
    <property type="entry name" value="GAF"/>
    <property type="match status" value="1"/>
</dbReference>
<evidence type="ECO:0000259" key="3">
    <source>
        <dbReference type="SMART" id="SM00065"/>
    </source>
</evidence>
<organism evidence="4 5">
    <name type="scientific">Halanaerobium hydrogeniformans</name>
    <name type="common">Halanaerobium sp. (strain sapolanicus)</name>
    <dbReference type="NCBI Taxonomy" id="656519"/>
    <lineage>
        <taxon>Bacteria</taxon>
        <taxon>Bacillati</taxon>
        <taxon>Bacillota</taxon>
        <taxon>Clostridia</taxon>
        <taxon>Halanaerobiales</taxon>
        <taxon>Halanaerobiaceae</taxon>
        <taxon>Halanaerobium</taxon>
    </lineage>
</organism>
<evidence type="ECO:0000313" key="5">
    <source>
        <dbReference type="Proteomes" id="UP000007434"/>
    </source>
</evidence>
<dbReference type="AlphaFoldDB" id="E4RPA7"/>
<reference evidence="4 5" key="2">
    <citation type="journal article" date="2011" name="J. Bacteriol.">
        <title>Complete Genome Sequence of the Haloalkaliphilic, Hydrogen Producing Halanaerobium hydrogenoformans.</title>
        <authorList>
            <person name="Brown S.D."/>
            <person name="Begemann M.B."/>
            <person name="Mormile M.R."/>
            <person name="Wall J.D."/>
            <person name="Han C.S."/>
            <person name="Goodwin L.A."/>
            <person name="Pitluck S."/>
            <person name="Land M.L."/>
            <person name="Hauser L.J."/>
            <person name="Elias D.A."/>
        </authorList>
    </citation>
    <scope>NUCLEOTIDE SEQUENCE [LARGE SCALE GENOMIC DNA]</scope>
    <source>
        <strain evidence="5">sapolanicus</strain>
    </source>
</reference>
<dbReference type="Gene3D" id="3.30.450.40">
    <property type="match status" value="1"/>
</dbReference>
<comment type="similarity">
    <text evidence="1">Belongs to the CdaR family.</text>
</comment>
<dbReference type="eggNOG" id="COG2203">
    <property type="taxonomic scope" value="Bacteria"/>
</dbReference>
<proteinExistence type="inferred from homology"/>
<dbReference type="SUPFAM" id="SSF55781">
    <property type="entry name" value="GAF domain-like"/>
    <property type="match status" value="1"/>
</dbReference>
<dbReference type="InterPro" id="IPR029016">
    <property type="entry name" value="GAF-like_dom_sf"/>
</dbReference>
<dbReference type="eggNOG" id="COG3835">
    <property type="taxonomic scope" value="Bacteria"/>
</dbReference>
<dbReference type="Pfam" id="PF17853">
    <property type="entry name" value="GGDEF_2"/>
    <property type="match status" value="1"/>
</dbReference>
<dbReference type="InterPro" id="IPR051448">
    <property type="entry name" value="CdaR-like_regulators"/>
</dbReference>
<dbReference type="InterPro" id="IPR041522">
    <property type="entry name" value="CdaR_GGDEF"/>
</dbReference>
<dbReference type="Gene3D" id="1.10.10.2840">
    <property type="entry name" value="PucR C-terminal helix-turn-helix domain"/>
    <property type="match status" value="1"/>
</dbReference>
<keyword evidence="5" id="KW-1185">Reference proteome</keyword>
<keyword evidence="2" id="KW-0175">Coiled coil</keyword>
<dbReference type="InterPro" id="IPR042070">
    <property type="entry name" value="PucR_C-HTH_sf"/>
</dbReference>
<dbReference type="PANTHER" id="PTHR33744">
    <property type="entry name" value="CARBOHYDRATE DIACID REGULATOR"/>
    <property type="match status" value="1"/>
</dbReference>
<sequence length="606" mass="70446">MKVKEKKLIKMHSLLETIKLLNSEKNVDTILKTLMSKSLELTPGGDMGAIFLMNEKSGFLEVYASFGMGDAVKDVQLKPGESMTGQTYSKKETMFFRDSKAVQEAMNKMRNKNKRLAIEARVLAEKIQGAICCPLIYKNEVIGVLVVDNTSDEYSLKDEDVEFLNDISVQATIAIINARNYKRQLQTNKKLQKYNRIIQEQKNKYKYTNSLHTKLTNMILSGSSIKDILQELKNMIGKDIFILDIFYNLRYHSFAKDFNLSKISDNIAELIPYLRQEKTFYIKNSLDINFVIFPIIVKKEVMGWFCVVNECRNKLDELETVTAERATTIIALELIKEQEISDMEQSLKGDFLDSLLINNDCAFIKKSALSYGFNFDKSHQIIVIDFSLQSKDEQESKKLLKKYYNLINKKSKEFFPNSIALIKRNMIIIIVEELHDEAEEKIKNFNLKLKKLFSPIFAFKEDDFSYKMVISSSFKKIDDFKETYFQALNTLPMLESEKDKNYAFYDQQEIKKLLSKNEAEELAAFAEKILKPLKNYNNSSKNDLIKTLKVYLQSNCSWTTSKEKLHIHGNTLSYRLNRIKEILNIDFDDYNDRLKLQLAFEIEDII</sequence>
<gene>
    <name evidence="4" type="ordered locus">Halsa_0316</name>
</gene>
<dbReference type="PANTHER" id="PTHR33744:SF1">
    <property type="entry name" value="DNA-BINDING TRANSCRIPTIONAL ACTIVATOR ADER"/>
    <property type="match status" value="1"/>
</dbReference>